<organism evidence="1 2">
    <name type="scientific">Halteria grandinella</name>
    <dbReference type="NCBI Taxonomy" id="5974"/>
    <lineage>
        <taxon>Eukaryota</taxon>
        <taxon>Sar</taxon>
        <taxon>Alveolata</taxon>
        <taxon>Ciliophora</taxon>
        <taxon>Intramacronucleata</taxon>
        <taxon>Spirotrichea</taxon>
        <taxon>Stichotrichia</taxon>
        <taxon>Sporadotrichida</taxon>
        <taxon>Halteriidae</taxon>
        <taxon>Halteria</taxon>
    </lineage>
</organism>
<proteinExistence type="predicted"/>
<protein>
    <submittedName>
        <fullName evidence="1">Uncharacterized protein</fullName>
    </submittedName>
</protein>
<dbReference type="AlphaFoldDB" id="A0A8J8NBG9"/>
<name>A0A8J8NBG9_HALGN</name>
<evidence type="ECO:0000313" key="2">
    <source>
        <dbReference type="Proteomes" id="UP000785679"/>
    </source>
</evidence>
<evidence type="ECO:0000313" key="1">
    <source>
        <dbReference type="EMBL" id="TNV71595.1"/>
    </source>
</evidence>
<comment type="caution">
    <text evidence="1">The sequence shown here is derived from an EMBL/GenBank/DDBJ whole genome shotgun (WGS) entry which is preliminary data.</text>
</comment>
<reference evidence="1" key="1">
    <citation type="submission" date="2019-06" db="EMBL/GenBank/DDBJ databases">
        <authorList>
            <person name="Zheng W."/>
        </authorList>
    </citation>
    <scope>NUCLEOTIDE SEQUENCE</scope>
    <source>
        <strain evidence="1">QDHG01</strain>
    </source>
</reference>
<keyword evidence="2" id="KW-1185">Reference proteome</keyword>
<accession>A0A8J8NBG9</accession>
<dbReference type="Proteomes" id="UP000785679">
    <property type="component" value="Unassembled WGS sequence"/>
</dbReference>
<dbReference type="EMBL" id="RRYP01029745">
    <property type="protein sequence ID" value="TNV71595.1"/>
    <property type="molecule type" value="Genomic_DNA"/>
</dbReference>
<sequence>MGAFLSPIATTMPLFLPSEWGHSSFPESIHVKKASFPVTTRSFELYFDFTLLMIDVGANSFIARSPSSHAQQGHSSFSVSEARKGRLLSLRSFATLVQPWCRTSVECPLNECSEDRELEDRKLDRLFHALT</sequence>
<gene>
    <name evidence="1" type="ORF">FGO68_gene15039</name>
</gene>